<dbReference type="PROSITE" id="PS51352">
    <property type="entry name" value="THIOREDOXIN_2"/>
    <property type="match status" value="1"/>
</dbReference>
<evidence type="ECO:0000256" key="4">
    <source>
        <dbReference type="ARBA" id="ARBA00022729"/>
    </source>
</evidence>
<dbReference type="CDD" id="cd03019">
    <property type="entry name" value="DsbA_DsbA"/>
    <property type="match status" value="1"/>
</dbReference>
<comment type="similarity">
    <text evidence="2">Belongs to the thioredoxin family. DsbA subfamily.</text>
</comment>
<comment type="subcellular location">
    <subcellularLocation>
        <location evidence="1">Periplasm</location>
    </subcellularLocation>
</comment>
<name>A0A0H3L1U6_PANAA</name>
<evidence type="ECO:0000259" key="9">
    <source>
        <dbReference type="PROSITE" id="PS51352"/>
    </source>
</evidence>
<dbReference type="AlphaFoldDB" id="A0A0H3L1U6"/>
<dbReference type="InterPro" id="IPR050824">
    <property type="entry name" value="Thiol_disulfide_DsbA"/>
</dbReference>
<dbReference type="Proteomes" id="UP000006690">
    <property type="component" value="Chromosome"/>
</dbReference>
<reference evidence="11" key="1">
    <citation type="journal article" date="2012" name="Appl. Microbiol. Biotechnol.">
        <title>The complete genome sequence of Pantoea ananatis AJ13355, an organism with great biotechnological potential.</title>
        <authorList>
            <person name="Hara Y."/>
            <person name="Kadotani N."/>
            <person name="Izui H."/>
            <person name="Katashkina J.I."/>
            <person name="Kuvaeva T.M."/>
            <person name="Andreeva I.G."/>
            <person name="Golubeva L.I."/>
            <person name="Malko D.B."/>
            <person name="Makeev V.J."/>
            <person name="Mashko S.V."/>
            <person name="Kozlov Y.I."/>
        </authorList>
    </citation>
    <scope>NUCLEOTIDE SEQUENCE [LARGE SCALE GENOMIC DNA]</scope>
    <source>
        <strain evidence="11">AJ13355</strain>
    </source>
</reference>
<dbReference type="eggNOG" id="COG1651">
    <property type="taxonomic scope" value="Bacteria"/>
</dbReference>
<accession>A0A0H3L1U6</accession>
<dbReference type="InterPro" id="IPR017937">
    <property type="entry name" value="Thioredoxin_CS"/>
</dbReference>
<keyword evidence="5" id="KW-0574">Periplasm</keyword>
<evidence type="ECO:0000256" key="8">
    <source>
        <dbReference type="PIRSR" id="PIRSR001488-1"/>
    </source>
</evidence>
<dbReference type="InterPro" id="IPR023205">
    <property type="entry name" value="DsbA/DsbL"/>
</dbReference>
<dbReference type="Gene3D" id="3.40.30.10">
    <property type="entry name" value="Glutaredoxin"/>
    <property type="match status" value="1"/>
</dbReference>
<evidence type="ECO:0000256" key="6">
    <source>
        <dbReference type="ARBA" id="ARBA00023157"/>
    </source>
</evidence>
<dbReference type="Pfam" id="PF01323">
    <property type="entry name" value="DSBA"/>
    <property type="match status" value="1"/>
</dbReference>
<keyword evidence="6" id="KW-1015">Disulfide bond</keyword>
<evidence type="ECO:0000256" key="5">
    <source>
        <dbReference type="ARBA" id="ARBA00022764"/>
    </source>
</evidence>
<dbReference type="KEGG" id="paj:PAJ_3159"/>
<dbReference type="PROSITE" id="PS00194">
    <property type="entry name" value="THIOREDOXIN_1"/>
    <property type="match status" value="1"/>
</dbReference>
<evidence type="ECO:0000256" key="3">
    <source>
        <dbReference type="ARBA" id="ARBA00013831"/>
    </source>
</evidence>
<evidence type="ECO:0000313" key="11">
    <source>
        <dbReference type="Proteomes" id="UP000006690"/>
    </source>
</evidence>
<dbReference type="HOGENOM" id="CLU_088255_3_0_6"/>
<protein>
    <recommendedName>
        <fullName evidence="3">Thiol:disulfide interchange protein DsbA</fullName>
    </recommendedName>
</protein>
<dbReference type="PANTHER" id="PTHR35891:SF2">
    <property type="entry name" value="THIOL:DISULFIDE INTERCHANGE PROTEIN DSBA"/>
    <property type="match status" value="1"/>
</dbReference>
<dbReference type="InterPro" id="IPR001853">
    <property type="entry name" value="DSBA-like_thioredoxin_dom"/>
</dbReference>
<evidence type="ECO:0000313" key="10">
    <source>
        <dbReference type="EMBL" id="BAK13239.1"/>
    </source>
</evidence>
<evidence type="ECO:0000256" key="7">
    <source>
        <dbReference type="ARBA" id="ARBA00023284"/>
    </source>
</evidence>
<dbReference type="GO" id="GO:0015036">
    <property type="term" value="F:disulfide oxidoreductase activity"/>
    <property type="evidence" value="ECO:0007669"/>
    <property type="project" value="UniProtKB-ARBA"/>
</dbReference>
<dbReference type="PIRSF" id="PIRSF001488">
    <property type="entry name" value="Tdi_protein"/>
    <property type="match status" value="1"/>
</dbReference>
<dbReference type="InterPro" id="IPR013766">
    <property type="entry name" value="Thioredoxin_domain"/>
</dbReference>
<sequence length="248" mass="27194">MRISGAGKFCSLSSRKRCYGNLRCSWPRNFNEKSGEFSPMKKIFFALMGLVLAFSASAAQFTEGKQYVSLPKPVAGEPQVMEFFSFFCPHCYQFEQIYHVGDAVKKNLPADTKMVKYHVDFLGGDLGPVVTHAWAVAMALGVEDKVTSPIFDGIQKSQTITDAASLKDVFIKAAGISSEQYDAAWNSFAVKALVAQQQKAASDVDLRGVPAMFINGKYMVNNGGLDTSSMANFVADYANVVKFLVEKK</sequence>
<evidence type="ECO:0000256" key="2">
    <source>
        <dbReference type="ARBA" id="ARBA00005791"/>
    </source>
</evidence>
<feature type="domain" description="Thioredoxin" evidence="9">
    <location>
        <begin position="47"/>
        <end position="199"/>
    </location>
</feature>
<dbReference type="PATRIC" id="fig|932677.3.peg.3654"/>
<dbReference type="InterPro" id="IPR036249">
    <property type="entry name" value="Thioredoxin-like_sf"/>
</dbReference>
<feature type="disulfide bond" description="Redox-active" evidence="8">
    <location>
        <begin position="88"/>
        <end position="91"/>
    </location>
</feature>
<dbReference type="PANTHER" id="PTHR35891">
    <property type="entry name" value="THIOL:DISULFIDE INTERCHANGE PROTEIN DSBA"/>
    <property type="match status" value="1"/>
</dbReference>
<evidence type="ECO:0000256" key="1">
    <source>
        <dbReference type="ARBA" id="ARBA00004418"/>
    </source>
</evidence>
<organism evidence="10 11">
    <name type="scientific">Pantoea ananatis (strain AJ13355)</name>
    <dbReference type="NCBI Taxonomy" id="932677"/>
    <lineage>
        <taxon>Bacteria</taxon>
        <taxon>Pseudomonadati</taxon>
        <taxon>Pseudomonadota</taxon>
        <taxon>Gammaproteobacteria</taxon>
        <taxon>Enterobacterales</taxon>
        <taxon>Erwiniaceae</taxon>
        <taxon>Pantoea</taxon>
    </lineage>
</organism>
<keyword evidence="4" id="KW-0732">Signal</keyword>
<dbReference type="SUPFAM" id="SSF52833">
    <property type="entry name" value="Thioredoxin-like"/>
    <property type="match status" value="1"/>
</dbReference>
<dbReference type="EMBL" id="AP012032">
    <property type="protein sequence ID" value="BAK13239.1"/>
    <property type="molecule type" value="Genomic_DNA"/>
</dbReference>
<gene>
    <name evidence="10" type="primary">dsbA</name>
    <name evidence="10" type="ordered locus">PAJ_3159</name>
</gene>
<proteinExistence type="inferred from homology"/>
<dbReference type="GO" id="GO:0042597">
    <property type="term" value="C:periplasmic space"/>
    <property type="evidence" value="ECO:0007669"/>
    <property type="project" value="UniProtKB-SubCell"/>
</dbReference>
<dbReference type="NCBIfam" id="NF008198">
    <property type="entry name" value="PRK10954.1"/>
    <property type="match status" value="1"/>
</dbReference>
<keyword evidence="7" id="KW-0676">Redox-active center</keyword>